<evidence type="ECO:0000256" key="2">
    <source>
        <dbReference type="ARBA" id="ARBA00022475"/>
    </source>
</evidence>
<evidence type="ECO:0000313" key="8">
    <source>
        <dbReference type="Proteomes" id="UP000095541"/>
    </source>
</evidence>
<protein>
    <submittedName>
        <fullName evidence="7">Polysaccharide biosynthesis protein</fullName>
    </submittedName>
</protein>
<feature type="transmembrane region" description="Helical" evidence="6">
    <location>
        <begin position="158"/>
        <end position="179"/>
    </location>
</feature>
<dbReference type="PANTHER" id="PTHR30250:SF26">
    <property type="entry name" value="PSMA PROTEIN"/>
    <property type="match status" value="1"/>
</dbReference>
<feature type="transmembrane region" description="Helical" evidence="6">
    <location>
        <begin position="305"/>
        <end position="326"/>
    </location>
</feature>
<feature type="transmembrane region" description="Helical" evidence="6">
    <location>
        <begin position="185"/>
        <end position="203"/>
    </location>
</feature>
<evidence type="ECO:0000313" key="7">
    <source>
        <dbReference type="EMBL" id="CUQ46833.1"/>
    </source>
</evidence>
<comment type="subcellular location">
    <subcellularLocation>
        <location evidence="1">Cell membrane</location>
        <topology evidence="1">Multi-pass membrane protein</topology>
    </subcellularLocation>
</comment>
<accession>A0A174WHR4</accession>
<dbReference type="PANTHER" id="PTHR30250">
    <property type="entry name" value="PST FAMILY PREDICTED COLANIC ACID TRANSPORTER"/>
    <property type="match status" value="1"/>
</dbReference>
<evidence type="ECO:0000256" key="5">
    <source>
        <dbReference type="ARBA" id="ARBA00023136"/>
    </source>
</evidence>
<proteinExistence type="predicted"/>
<feature type="transmembrane region" description="Helical" evidence="6">
    <location>
        <begin position="403"/>
        <end position="422"/>
    </location>
</feature>
<feature type="transmembrane region" description="Helical" evidence="6">
    <location>
        <begin position="434"/>
        <end position="455"/>
    </location>
</feature>
<feature type="transmembrane region" description="Helical" evidence="6">
    <location>
        <begin position="346"/>
        <end position="369"/>
    </location>
</feature>
<dbReference type="RefSeq" id="WP_055221961.1">
    <property type="nucleotide sequence ID" value="NZ_CZBI01000013.1"/>
</dbReference>
<dbReference type="EMBL" id="CZBI01000013">
    <property type="protein sequence ID" value="CUQ46833.1"/>
    <property type="molecule type" value="Genomic_DNA"/>
</dbReference>
<gene>
    <name evidence="7" type="ORF">ERS852557_04808</name>
</gene>
<keyword evidence="5 6" id="KW-0472">Membrane</keyword>
<feature type="transmembrane region" description="Helical" evidence="6">
    <location>
        <begin position="125"/>
        <end position="146"/>
    </location>
</feature>
<keyword evidence="2" id="KW-1003">Cell membrane</keyword>
<feature type="transmembrane region" description="Helical" evidence="6">
    <location>
        <begin position="85"/>
        <end position="113"/>
    </location>
</feature>
<feature type="transmembrane region" description="Helical" evidence="6">
    <location>
        <begin position="467"/>
        <end position="487"/>
    </location>
</feature>
<dbReference type="InterPro" id="IPR050833">
    <property type="entry name" value="Poly_Biosynth_Transport"/>
</dbReference>
<evidence type="ECO:0000256" key="4">
    <source>
        <dbReference type="ARBA" id="ARBA00022989"/>
    </source>
</evidence>
<organism evidence="7 8">
    <name type="scientific">Bacteroides thetaiotaomicron</name>
    <dbReference type="NCBI Taxonomy" id="818"/>
    <lineage>
        <taxon>Bacteria</taxon>
        <taxon>Pseudomonadati</taxon>
        <taxon>Bacteroidota</taxon>
        <taxon>Bacteroidia</taxon>
        <taxon>Bacteroidales</taxon>
        <taxon>Bacteroidaceae</taxon>
        <taxon>Bacteroides</taxon>
    </lineage>
</organism>
<feature type="transmembrane region" description="Helical" evidence="6">
    <location>
        <begin position="376"/>
        <end position="397"/>
    </location>
</feature>
<dbReference type="GO" id="GO:0005886">
    <property type="term" value="C:plasma membrane"/>
    <property type="evidence" value="ECO:0007669"/>
    <property type="project" value="UniProtKB-SubCell"/>
</dbReference>
<keyword evidence="4 6" id="KW-1133">Transmembrane helix</keyword>
<dbReference type="AlphaFoldDB" id="A0A174WHR4"/>
<feature type="transmembrane region" description="Helical" evidence="6">
    <location>
        <begin position="42"/>
        <end position="64"/>
    </location>
</feature>
<evidence type="ECO:0000256" key="3">
    <source>
        <dbReference type="ARBA" id="ARBA00022692"/>
    </source>
</evidence>
<keyword evidence="3 6" id="KW-0812">Transmembrane</keyword>
<evidence type="ECO:0000256" key="6">
    <source>
        <dbReference type="SAM" id="Phobius"/>
    </source>
</evidence>
<dbReference type="Proteomes" id="UP000095541">
    <property type="component" value="Unassembled WGS sequence"/>
</dbReference>
<feature type="transmembrane region" description="Helical" evidence="6">
    <location>
        <begin position="15"/>
        <end position="36"/>
    </location>
</feature>
<sequence length="508" mass="57417">MDSNNKRIAKNTMMLYVRMLFIMVVTLYTSRIILNILGVEDYGIYTVIGGIVALFSVFSSSLSAAISRFITYELGKGDEGDLKKIFSTAVIIQIALAIFICLLMEIGGVWFLNNRMNIPVERIGAANWVLQSSIFTFMVNLVSVPYNAAIIAHERMKAFAFISILDVILKLLAVFTLYFGEVDKLIIYALQLSVIALITRFVYGFYCNKKIKECRFVFIYDRKIFKQMVQFAGWNIIGASSGILRDQGVNVLLNIFGSPVINAARGIAMQVYAAASSFAGSFITALNPQITKSFASNDRAYSMKLVFQGARFSFYLMLILSLPILMETHSVLSLWLGVIPEYSVTFVRLMLICVMTESISFTMVTLMLATGKIRNYQIIVGGCQMLNFPLSYIALKLGYPPEVTLIIAIVIAFCCLLLRLYMLHNMVGLSIISFFRNVFLNIFSVGVASFLLPFFLLQIMEDSWGRFWIICFICLLSTLCSIFFVGCSQNERIFILEKVQKFKFKMFF</sequence>
<reference evidence="7 8" key="1">
    <citation type="submission" date="2015-09" db="EMBL/GenBank/DDBJ databases">
        <authorList>
            <consortium name="Pathogen Informatics"/>
        </authorList>
    </citation>
    <scope>NUCLEOTIDE SEQUENCE [LARGE SCALE GENOMIC DNA]</scope>
    <source>
        <strain evidence="7 8">2789STDY5834945</strain>
    </source>
</reference>
<name>A0A174WHR4_BACT4</name>
<evidence type="ECO:0000256" key="1">
    <source>
        <dbReference type="ARBA" id="ARBA00004651"/>
    </source>
</evidence>